<keyword evidence="1" id="KW-0812">Transmembrane</keyword>
<accession>B8CKU6</accession>
<name>B8CKU6_SHEPW</name>
<keyword evidence="1" id="KW-1133">Transmembrane helix</keyword>
<organism evidence="2 3">
    <name type="scientific">Shewanella piezotolerans (strain WP3 / JCM 13877)</name>
    <dbReference type="NCBI Taxonomy" id="225849"/>
    <lineage>
        <taxon>Bacteria</taxon>
        <taxon>Pseudomonadati</taxon>
        <taxon>Pseudomonadota</taxon>
        <taxon>Gammaproteobacteria</taxon>
        <taxon>Alteromonadales</taxon>
        <taxon>Shewanellaceae</taxon>
        <taxon>Shewanella</taxon>
    </lineage>
</organism>
<proteinExistence type="predicted"/>
<evidence type="ECO:0000256" key="1">
    <source>
        <dbReference type="SAM" id="Phobius"/>
    </source>
</evidence>
<dbReference type="EMBL" id="CP000472">
    <property type="protein sequence ID" value="ACJ28272.1"/>
    <property type="molecule type" value="Genomic_DNA"/>
</dbReference>
<dbReference type="RefSeq" id="WP_020911650.1">
    <property type="nucleotide sequence ID" value="NC_011566.1"/>
</dbReference>
<gene>
    <name evidence="2" type="ordered locus">swp_1487</name>
</gene>
<evidence type="ECO:0000313" key="3">
    <source>
        <dbReference type="Proteomes" id="UP000000753"/>
    </source>
</evidence>
<dbReference type="HOGENOM" id="CLU_2317927_0_0_6"/>
<dbReference type="AlphaFoldDB" id="B8CKU6"/>
<dbReference type="Proteomes" id="UP000000753">
    <property type="component" value="Chromosome"/>
</dbReference>
<keyword evidence="3" id="KW-1185">Reference proteome</keyword>
<dbReference type="eggNOG" id="ENOG5032XU6">
    <property type="taxonomic scope" value="Bacteria"/>
</dbReference>
<dbReference type="OrthoDB" id="6386353at2"/>
<protein>
    <submittedName>
        <fullName evidence="2">Uncharacterized protein</fullName>
    </submittedName>
</protein>
<sequence length="100" mass="11479">MTTETKSKRFSFEFDVFSLITLAAVLYLAYSAHMTNMKNAEKLNGLLSKYEQTLDMAIANDKVTLARYQKNVKKAVQSLSPKERELMLALLEIEKSKERL</sequence>
<keyword evidence="1" id="KW-0472">Membrane</keyword>
<reference evidence="2 3" key="1">
    <citation type="journal article" date="2008" name="PLoS ONE">
        <title>Environmental adaptation: genomic analysis of the piezotolerant and psychrotolerant deep-sea iron reducing bacterium Shewanella piezotolerans WP3.</title>
        <authorList>
            <person name="Wang F."/>
            <person name="Wang J."/>
            <person name="Jian H."/>
            <person name="Zhang B."/>
            <person name="Li S."/>
            <person name="Wang F."/>
            <person name="Zeng X."/>
            <person name="Gao L."/>
            <person name="Bartlett D.H."/>
            <person name="Yu J."/>
            <person name="Hu S."/>
            <person name="Xiao X."/>
        </authorList>
    </citation>
    <scope>NUCLEOTIDE SEQUENCE [LARGE SCALE GENOMIC DNA]</scope>
    <source>
        <strain evidence="3">WP3 / JCM 13877</strain>
    </source>
</reference>
<dbReference type="STRING" id="225849.swp_1487"/>
<dbReference type="KEGG" id="swp:swp_1487"/>
<evidence type="ECO:0000313" key="2">
    <source>
        <dbReference type="EMBL" id="ACJ28272.1"/>
    </source>
</evidence>
<feature type="transmembrane region" description="Helical" evidence="1">
    <location>
        <begin position="12"/>
        <end position="30"/>
    </location>
</feature>